<name>A0A8X6Q0S4_NEPPI</name>
<protein>
    <submittedName>
        <fullName evidence="2">Transposon Ty3-I Gag-Pol polyprotein</fullName>
    </submittedName>
</protein>
<proteinExistence type="predicted"/>
<dbReference type="GO" id="GO:0071897">
    <property type="term" value="P:DNA biosynthetic process"/>
    <property type="evidence" value="ECO:0007669"/>
    <property type="project" value="UniProtKB-ARBA"/>
</dbReference>
<dbReference type="Proteomes" id="UP000887013">
    <property type="component" value="Unassembled WGS sequence"/>
</dbReference>
<organism evidence="2 3">
    <name type="scientific">Nephila pilipes</name>
    <name type="common">Giant wood spider</name>
    <name type="synonym">Nephila maculata</name>
    <dbReference type="NCBI Taxonomy" id="299642"/>
    <lineage>
        <taxon>Eukaryota</taxon>
        <taxon>Metazoa</taxon>
        <taxon>Ecdysozoa</taxon>
        <taxon>Arthropoda</taxon>
        <taxon>Chelicerata</taxon>
        <taxon>Arachnida</taxon>
        <taxon>Araneae</taxon>
        <taxon>Araneomorphae</taxon>
        <taxon>Entelegynae</taxon>
        <taxon>Araneoidea</taxon>
        <taxon>Nephilidae</taxon>
        <taxon>Nephila</taxon>
    </lineage>
</organism>
<dbReference type="SUPFAM" id="SSF56672">
    <property type="entry name" value="DNA/RNA polymerases"/>
    <property type="match status" value="1"/>
</dbReference>
<evidence type="ECO:0000313" key="2">
    <source>
        <dbReference type="EMBL" id="GFU00162.1"/>
    </source>
</evidence>
<dbReference type="InterPro" id="IPR043502">
    <property type="entry name" value="DNA/RNA_pol_sf"/>
</dbReference>
<keyword evidence="3" id="KW-1185">Reference proteome</keyword>
<dbReference type="EMBL" id="BMAW01027065">
    <property type="protein sequence ID" value="GFU00162.1"/>
    <property type="molecule type" value="Genomic_DNA"/>
</dbReference>
<dbReference type="OrthoDB" id="41323at2759"/>
<dbReference type="InterPro" id="IPR055469">
    <property type="entry name" value="DUF7041"/>
</dbReference>
<dbReference type="Pfam" id="PF23055">
    <property type="entry name" value="DUF7041"/>
    <property type="match status" value="1"/>
</dbReference>
<gene>
    <name evidence="2" type="primary">TY3B-I_970</name>
    <name evidence="2" type="ORF">NPIL_113161</name>
</gene>
<dbReference type="AlphaFoldDB" id="A0A8X6Q0S4"/>
<evidence type="ECO:0000313" key="3">
    <source>
        <dbReference type="Proteomes" id="UP000887013"/>
    </source>
</evidence>
<reference evidence="2" key="1">
    <citation type="submission" date="2020-08" db="EMBL/GenBank/DDBJ databases">
        <title>Multicomponent nature underlies the extraordinary mechanical properties of spider dragline silk.</title>
        <authorList>
            <person name="Kono N."/>
            <person name="Nakamura H."/>
            <person name="Mori M."/>
            <person name="Yoshida Y."/>
            <person name="Ohtoshi R."/>
            <person name="Malay A.D."/>
            <person name="Moran D.A.P."/>
            <person name="Tomita M."/>
            <person name="Numata K."/>
            <person name="Arakawa K."/>
        </authorList>
    </citation>
    <scope>NUCLEOTIDE SEQUENCE</scope>
</reference>
<feature type="domain" description="DUF7041" evidence="1">
    <location>
        <begin position="12"/>
        <end position="50"/>
    </location>
</feature>
<accession>A0A8X6Q0S4</accession>
<evidence type="ECO:0000259" key="1">
    <source>
        <dbReference type="Pfam" id="PF23055"/>
    </source>
</evidence>
<sequence length="201" mass="22623">MTSSELAAVIISPFIKRDPALWFHILEAAFDLASPKPVKESKTKYNFVVAFEPTSHPECCIPKAAEILEPLEKFLEGLKNKKKYPHSNVYNSTKQLEWNDDANLSFKSSNDALANATLLRHPIPGAEHILEGWAFVIYTDRKPLTCAFHQKSDKCIPCQLRHLDIVSQFSTDIRYTKGCDNSVSDALSRIEMDANSPTVIE</sequence>
<comment type="caution">
    <text evidence="2">The sequence shown here is derived from an EMBL/GenBank/DDBJ whole genome shotgun (WGS) entry which is preliminary data.</text>
</comment>